<dbReference type="EMBL" id="ASXJ01000076">
    <property type="protein sequence ID" value="ERM02592.1"/>
    <property type="molecule type" value="Genomic_DNA"/>
</dbReference>
<protein>
    <submittedName>
        <fullName evidence="1">Uncharacterized protein</fullName>
    </submittedName>
</protein>
<accession>U4VI77</accession>
<gene>
    <name evidence="1" type="ORF">Q644_02055</name>
</gene>
<organism evidence="1 2">
    <name type="scientific">Brucella intermedia 229E</name>
    <dbReference type="NCBI Taxonomy" id="1337887"/>
    <lineage>
        <taxon>Bacteria</taxon>
        <taxon>Pseudomonadati</taxon>
        <taxon>Pseudomonadota</taxon>
        <taxon>Alphaproteobacteria</taxon>
        <taxon>Hyphomicrobiales</taxon>
        <taxon>Brucellaceae</taxon>
        <taxon>Brucella/Ochrobactrum group</taxon>
        <taxon>Brucella</taxon>
    </lineage>
</organism>
<evidence type="ECO:0000313" key="1">
    <source>
        <dbReference type="EMBL" id="ERM02592.1"/>
    </source>
</evidence>
<reference evidence="1 2" key="1">
    <citation type="journal article" date="2014" name="FEMS Microbiol. Lett.">
        <title>Genome sequencing analysis reveals virulence-related gene content of Ochrobactrum intermedium strain 229E, a urease-positive strain isolated from the human gastric niche.</title>
        <authorList>
            <person name="Kulkarni G.J."/>
            <person name="Shetty S."/>
            <person name="Dharne M.S."/>
            <person name="Shouche Y.S."/>
        </authorList>
    </citation>
    <scope>NUCLEOTIDE SEQUENCE [LARGE SCALE GENOMIC DNA]</scope>
    <source>
        <strain evidence="1 2">229E</strain>
    </source>
</reference>
<comment type="caution">
    <text evidence="1">The sequence shown here is derived from an EMBL/GenBank/DDBJ whole genome shotgun (WGS) entry which is preliminary data.</text>
</comment>
<dbReference type="AntiFam" id="ANF00095">
    <property type="entry name" value="Shadow ORF (opposite ABC transporters)"/>
</dbReference>
<dbReference type="Proteomes" id="UP000016842">
    <property type="component" value="Unassembled WGS sequence"/>
</dbReference>
<name>U4VI77_9HYPH</name>
<proteinExistence type="predicted"/>
<sequence length="111" mass="12292">MASGMMQTDIPPGKYWFVGSANIPCAGASSVETAALGQVHRAGYFTLQKRAGPVALVRISTGHGGNQELRIRVLRIVEDFFRRTHFNQTPKKHDTDTVGELSYDTQVMRNK</sequence>
<dbReference type="AlphaFoldDB" id="U4VI77"/>
<evidence type="ECO:0000313" key="2">
    <source>
        <dbReference type="Proteomes" id="UP000016842"/>
    </source>
</evidence>